<accession>A0A0U5G7W4</accession>
<evidence type="ECO:0000256" key="1">
    <source>
        <dbReference type="SAM" id="MobiDB-lite"/>
    </source>
</evidence>
<feature type="region of interest" description="Disordered" evidence="1">
    <location>
        <begin position="88"/>
        <end position="114"/>
    </location>
</feature>
<name>A0A0U5G7W4_ASPCI</name>
<gene>
    <name evidence="2" type="ORF">ASPCAL07513</name>
</gene>
<evidence type="ECO:0000313" key="3">
    <source>
        <dbReference type="Proteomes" id="UP000054771"/>
    </source>
</evidence>
<dbReference type="Proteomes" id="UP000054771">
    <property type="component" value="Unassembled WGS sequence"/>
</dbReference>
<protein>
    <recommendedName>
        <fullName evidence="4">C2H2-type domain-containing protein</fullName>
    </recommendedName>
</protein>
<organism evidence="2 3">
    <name type="scientific">Aspergillus calidoustus</name>
    <dbReference type="NCBI Taxonomy" id="454130"/>
    <lineage>
        <taxon>Eukaryota</taxon>
        <taxon>Fungi</taxon>
        <taxon>Dikarya</taxon>
        <taxon>Ascomycota</taxon>
        <taxon>Pezizomycotina</taxon>
        <taxon>Eurotiomycetes</taxon>
        <taxon>Eurotiomycetidae</taxon>
        <taxon>Eurotiales</taxon>
        <taxon>Aspergillaceae</taxon>
        <taxon>Aspergillus</taxon>
        <taxon>Aspergillus subgen. Nidulantes</taxon>
    </lineage>
</organism>
<dbReference type="OrthoDB" id="5365701at2759"/>
<reference evidence="3" key="1">
    <citation type="journal article" date="2016" name="Genome Announc.">
        <title>Draft genome sequences of fungus Aspergillus calidoustus.</title>
        <authorList>
            <person name="Horn F."/>
            <person name="Linde J."/>
            <person name="Mattern D.J."/>
            <person name="Walther G."/>
            <person name="Guthke R."/>
            <person name="Scherlach K."/>
            <person name="Martin K."/>
            <person name="Brakhage A.A."/>
            <person name="Petzke L."/>
            <person name="Valiante V."/>
        </authorList>
    </citation>
    <scope>NUCLEOTIDE SEQUENCE [LARGE SCALE GENOMIC DNA]</scope>
    <source>
        <strain evidence="3">SF006504</strain>
    </source>
</reference>
<evidence type="ECO:0008006" key="4">
    <source>
        <dbReference type="Google" id="ProtNLM"/>
    </source>
</evidence>
<dbReference type="PANTHER" id="PTHR35391:SF5">
    <property type="entry name" value="DUF6590 DOMAIN-CONTAINING PROTEIN"/>
    <property type="match status" value="1"/>
</dbReference>
<proteinExistence type="predicted"/>
<evidence type="ECO:0000313" key="2">
    <source>
        <dbReference type="EMBL" id="CEL06408.1"/>
    </source>
</evidence>
<dbReference type="EMBL" id="CDMC01000005">
    <property type="protein sequence ID" value="CEL06408.1"/>
    <property type="molecule type" value="Genomic_DNA"/>
</dbReference>
<dbReference type="AlphaFoldDB" id="A0A0U5G7W4"/>
<dbReference type="STRING" id="454130.A0A0U5G7W4"/>
<keyword evidence="3" id="KW-1185">Reference proteome</keyword>
<feature type="region of interest" description="Disordered" evidence="1">
    <location>
        <begin position="629"/>
        <end position="649"/>
    </location>
</feature>
<sequence>MSHHHRSLITERTMVCREYLQRCTSIPSLSHGEWAQKRLAAFNLWATGSGAIATTRASSDDGLTSSPLVTNVIVTLLRSLQAILSHLGESPENQSSGANWAASSTRPRHDSNNFNDPDCDMLAAASTIPLVDAKNNVEDIICQLVRISIAVRSTGTRTQSTGADDSFKPDRHPELLHFLTLLVSVNISTSAIKMYRSPNCDLSSFRPTEIQSRLILANLHRRHSFLYAEKRCKARNREACGSDPSLQRQGGVETIGTLAAQESQFVVQPIASPTIIPAATTSLEAKEIAQIRHVSRTATAVTRSEISYPSPPNIPIDQTRFTCPCCYLSLPRFVLERQHWRKHLEGDIRPYTCVREDCPQPEILYHSREEWERHMSDAHNGAQYWICFACHTSPKFADQDTFVDHLKVEHADDVTKDQIFMFAQDCVYHEPLPMPACPLCPPDNVSPYADDDVAMEHIAEHIHSFSLNSLPWPVHGQAEQRYVGLDDDLPGGRPYFNILAEKQNCDSVTASASSHGEYWSSDLDDEENICPSPAGCAHSGPLPDREIPDTEPTHWQNIIEGDQAHWNIDADEAWDHISESIYGKACIDTEGSNVLPDLENPAFGSSSVDLEHFIINAIPSLQDNLEGFIASQPLDDPPRDMEDRKERGR</sequence>
<feature type="compositionally biased region" description="Basic and acidic residues" evidence="1">
    <location>
        <begin position="636"/>
        <end position="649"/>
    </location>
</feature>
<dbReference type="PANTHER" id="PTHR35391">
    <property type="entry name" value="C2H2-TYPE DOMAIN-CONTAINING PROTEIN-RELATED"/>
    <property type="match status" value="1"/>
</dbReference>
<feature type="compositionally biased region" description="Polar residues" evidence="1">
    <location>
        <begin position="91"/>
        <end position="105"/>
    </location>
</feature>